<dbReference type="PANTHER" id="PTHR43249:SF1">
    <property type="entry name" value="D-GLUCOSIDE 3-DEHYDROGENASE"/>
    <property type="match status" value="1"/>
</dbReference>
<evidence type="ECO:0000259" key="2">
    <source>
        <dbReference type="Pfam" id="PF22725"/>
    </source>
</evidence>
<dbReference type="AlphaFoldDB" id="A0A6B0YWF5"/>
<name>A0A6B0YWF5_9CHLR</name>
<dbReference type="Gene3D" id="3.30.360.10">
    <property type="entry name" value="Dihydrodipicolinate Reductase, domain 2"/>
    <property type="match status" value="1"/>
</dbReference>
<evidence type="ECO:0000313" key="3">
    <source>
        <dbReference type="EMBL" id="MXY94082.1"/>
    </source>
</evidence>
<gene>
    <name evidence="3" type="ORF">F4Y42_11630</name>
</gene>
<dbReference type="SUPFAM" id="SSF55347">
    <property type="entry name" value="Glyceraldehyde-3-phosphate dehydrogenase-like, C-terminal domain"/>
    <property type="match status" value="1"/>
</dbReference>
<dbReference type="Pfam" id="PF22725">
    <property type="entry name" value="GFO_IDH_MocA_C3"/>
    <property type="match status" value="1"/>
</dbReference>
<dbReference type="SUPFAM" id="SSF51735">
    <property type="entry name" value="NAD(P)-binding Rossmann-fold domains"/>
    <property type="match status" value="1"/>
</dbReference>
<dbReference type="Pfam" id="PF01408">
    <property type="entry name" value="GFO_IDH_MocA"/>
    <property type="match status" value="1"/>
</dbReference>
<protein>
    <submittedName>
        <fullName evidence="3">Gfo/Idh/MocA family oxidoreductase</fullName>
    </submittedName>
</protein>
<dbReference type="InterPro" id="IPR000683">
    <property type="entry name" value="Gfo/Idh/MocA-like_OxRdtase_N"/>
</dbReference>
<feature type="domain" description="Gfo/Idh/MocA-like oxidoreductase N-terminal" evidence="1">
    <location>
        <begin position="2"/>
        <end position="118"/>
    </location>
</feature>
<dbReference type="GO" id="GO:0000166">
    <property type="term" value="F:nucleotide binding"/>
    <property type="evidence" value="ECO:0007669"/>
    <property type="project" value="InterPro"/>
</dbReference>
<accession>A0A6B0YWF5</accession>
<evidence type="ECO:0000259" key="1">
    <source>
        <dbReference type="Pfam" id="PF01408"/>
    </source>
</evidence>
<dbReference type="PANTHER" id="PTHR43249">
    <property type="entry name" value="UDP-N-ACETYL-2-AMINO-2-DEOXY-D-GLUCURONATE OXIDASE"/>
    <property type="match status" value="1"/>
</dbReference>
<dbReference type="InterPro" id="IPR055170">
    <property type="entry name" value="GFO_IDH_MocA-like_dom"/>
</dbReference>
<proteinExistence type="predicted"/>
<organism evidence="3">
    <name type="scientific">Caldilineaceae bacterium SB0664_bin_27</name>
    <dbReference type="NCBI Taxonomy" id="2605260"/>
    <lineage>
        <taxon>Bacteria</taxon>
        <taxon>Bacillati</taxon>
        <taxon>Chloroflexota</taxon>
        <taxon>Caldilineae</taxon>
        <taxon>Caldilineales</taxon>
        <taxon>Caldilineaceae</taxon>
    </lineage>
</organism>
<feature type="domain" description="GFO/IDH/MocA-like oxidoreductase" evidence="2">
    <location>
        <begin position="129"/>
        <end position="228"/>
    </location>
</feature>
<sequence length="318" mass="34975">MQIAFIGVGGIAQNYIGSLEKLKRPVAAVCDINDQTAARVADELDCNGYTDHREMLDRENLDVVFVAIPPVAHETQTIDAVEAGAHVFVAKPVAMDLELARRTQEAIAASGRINQVGYMARYSDVTERAKELVQGRDLGMGMGRFLVRMPPSHPWWGKFAVSAGQLVEQSTHVFDWLRYFLGEVVSVHAFGHDGPDDTIADFEDSTSVNLRFASGAVGSIVSTCSARVIDGFMTELCGRDLYLRLAMDTHLSGYIDQEEIDYHGQERGYYRQIECFLTAVEAQDQSLVRSSYADAVNTLAVTLAANRSLESGQLETVD</sequence>
<dbReference type="InterPro" id="IPR036291">
    <property type="entry name" value="NAD(P)-bd_dom_sf"/>
</dbReference>
<dbReference type="EMBL" id="VXRG01000097">
    <property type="protein sequence ID" value="MXY94082.1"/>
    <property type="molecule type" value="Genomic_DNA"/>
</dbReference>
<dbReference type="Gene3D" id="3.40.50.720">
    <property type="entry name" value="NAD(P)-binding Rossmann-like Domain"/>
    <property type="match status" value="1"/>
</dbReference>
<reference evidence="3" key="1">
    <citation type="submission" date="2019-09" db="EMBL/GenBank/DDBJ databases">
        <title>Characterisation of the sponge microbiome using genome-centric metagenomics.</title>
        <authorList>
            <person name="Engelberts J.P."/>
            <person name="Robbins S.J."/>
            <person name="De Goeij J.M."/>
            <person name="Aranda M."/>
            <person name="Bell S.C."/>
            <person name="Webster N.S."/>
        </authorList>
    </citation>
    <scope>NUCLEOTIDE SEQUENCE</scope>
    <source>
        <strain evidence="3">SB0664_bin_27</strain>
    </source>
</reference>
<dbReference type="InterPro" id="IPR052515">
    <property type="entry name" value="Gfo/Idh/MocA_Oxidoreductase"/>
</dbReference>
<comment type="caution">
    <text evidence="3">The sequence shown here is derived from an EMBL/GenBank/DDBJ whole genome shotgun (WGS) entry which is preliminary data.</text>
</comment>